<dbReference type="Pfam" id="PF13646">
    <property type="entry name" value="HEAT_2"/>
    <property type="match status" value="1"/>
</dbReference>
<keyword evidence="4" id="KW-0812">Transmembrane</keyword>
<dbReference type="Proteomes" id="UP001442494">
    <property type="component" value="Unassembled WGS sequence"/>
</dbReference>
<keyword evidence="1" id="KW-0042">Antenna complex</keyword>
<dbReference type="RefSeq" id="WP_190419729.1">
    <property type="nucleotide sequence ID" value="NZ_JAMPKK010000103.1"/>
</dbReference>
<evidence type="ECO:0000256" key="1">
    <source>
        <dbReference type="ARBA" id="ARBA00022549"/>
    </source>
</evidence>
<keyword evidence="4" id="KW-0472">Membrane</keyword>
<feature type="domain" description="NACHT" evidence="6">
    <location>
        <begin position="242"/>
        <end position="332"/>
    </location>
</feature>
<feature type="compositionally biased region" description="Low complexity" evidence="3">
    <location>
        <begin position="36"/>
        <end position="79"/>
    </location>
</feature>
<proteinExistence type="predicted"/>
<dbReference type="InterPro" id="IPR004155">
    <property type="entry name" value="PBS_lyase_HEAT"/>
</dbReference>
<feature type="region of interest" description="Disordered" evidence="3">
    <location>
        <begin position="36"/>
        <end position="87"/>
    </location>
</feature>
<name>A0ABV0JX35_9CYAN</name>
<feature type="signal peptide" evidence="5">
    <location>
        <begin position="1"/>
        <end position="27"/>
    </location>
</feature>
<evidence type="ECO:0000313" key="8">
    <source>
        <dbReference type="Proteomes" id="UP001442494"/>
    </source>
</evidence>
<evidence type="ECO:0000256" key="5">
    <source>
        <dbReference type="SAM" id="SignalP"/>
    </source>
</evidence>
<evidence type="ECO:0000256" key="3">
    <source>
        <dbReference type="SAM" id="MobiDB-lite"/>
    </source>
</evidence>
<gene>
    <name evidence="7" type="ORF">NDI37_26620</name>
</gene>
<evidence type="ECO:0000256" key="4">
    <source>
        <dbReference type="SAM" id="Phobius"/>
    </source>
</evidence>
<keyword evidence="4" id="KW-1133">Transmembrane helix</keyword>
<dbReference type="Gene3D" id="3.40.50.300">
    <property type="entry name" value="P-loop containing nucleotide triphosphate hydrolases"/>
    <property type="match status" value="1"/>
</dbReference>
<feature type="chain" id="PRO_5045806733" evidence="5">
    <location>
        <begin position="28"/>
        <end position="1119"/>
    </location>
</feature>
<comment type="caution">
    <text evidence="7">The sequence shown here is derived from an EMBL/GenBank/DDBJ whole genome shotgun (WGS) entry which is preliminary data.</text>
</comment>
<dbReference type="PANTHER" id="PTHR46844:SF1">
    <property type="entry name" value="SLR5058 PROTEIN"/>
    <property type="match status" value="1"/>
</dbReference>
<dbReference type="InterPro" id="IPR011989">
    <property type="entry name" value="ARM-like"/>
</dbReference>
<dbReference type="Pfam" id="PF05729">
    <property type="entry name" value="NACHT"/>
    <property type="match status" value="1"/>
</dbReference>
<evidence type="ECO:0000313" key="7">
    <source>
        <dbReference type="EMBL" id="MEP0868019.1"/>
    </source>
</evidence>
<dbReference type="Gene3D" id="1.25.10.10">
    <property type="entry name" value="Leucine-rich Repeat Variant"/>
    <property type="match status" value="2"/>
</dbReference>
<evidence type="ECO:0000256" key="2">
    <source>
        <dbReference type="ARBA" id="ARBA00022738"/>
    </source>
</evidence>
<organism evidence="7 8">
    <name type="scientific">Funiculus sociatus GB2-A5</name>
    <dbReference type="NCBI Taxonomy" id="2933946"/>
    <lineage>
        <taxon>Bacteria</taxon>
        <taxon>Bacillati</taxon>
        <taxon>Cyanobacteriota</taxon>
        <taxon>Cyanophyceae</taxon>
        <taxon>Coleofasciculales</taxon>
        <taxon>Coleofasciculaceae</taxon>
        <taxon>Funiculus</taxon>
    </lineage>
</organism>
<dbReference type="PROSITE" id="PS50837">
    <property type="entry name" value="NACHT"/>
    <property type="match status" value="1"/>
</dbReference>
<dbReference type="InterPro" id="IPR016024">
    <property type="entry name" value="ARM-type_fold"/>
</dbReference>
<dbReference type="EMBL" id="JAMPKK010000103">
    <property type="protein sequence ID" value="MEP0868019.1"/>
    <property type="molecule type" value="Genomic_DNA"/>
</dbReference>
<keyword evidence="8" id="KW-1185">Reference proteome</keyword>
<accession>A0ABV0JX35</accession>
<dbReference type="SUPFAM" id="SSF48371">
    <property type="entry name" value="ARM repeat"/>
    <property type="match status" value="1"/>
</dbReference>
<sequence length="1119" mass="124983">MKPGNQKRIFACIAVLFSFLLASICVAQNPKPAVASPVASPTANSSPAPKHTATNNTAASPTQTSAPSSSSKLGASKTTNSSQSKTPNWNFWEATAGNWVAILGVLLAATIAGLIAIYAPRALERYKLRLQAEHKKKEEEQQATAKVAAEAKGVKAYREKLKHELCHLSISDLPNVPSSLNLESIYVQLQVREEETLRYAKDEEMAALAAEEPSEQLRRSQVHIAKLAEVALSPEDALVKFRRMVVLGDPGAGKTTMERYLALQMAKQAEPKLPYLPVYVELGKFVDSKKNDLLDFIADEWEKRYGFTKARPYLEQHLNDGTALLLDGLDEVLGGGTQEEAQAAYRRVADEINRLATLFSAAPIAVTCRKAGWRGGLRGFQTLEVLDFSWEQIKEFIKLWFKSDSDKAEGLRQALEKNLRMQMLAANPLILSLIAIVYQQDLKLPEHRAELYKRCLTVLLKEWDSHRDIKRFNQFSTDGKRNLLKEVAWHFHKSGKRYFPEDELLELIADFLPTIGIQPEDNKAILEEIAAQYGLLKVQAHGWYGFVHLTFQEYFAALAVKDKGTAALSELVGHRHDPWWEEVILLLSGMMNDATPFLLGILGHSTSLGSLPERKLAANNDLFHNDLLLAARCLAYTRRITMVGLKQCIIAEVKNLLLTSPYPLDWKRSARVLVEISDKALIYNLLAMLADNTVESEKRENIASAFGELGDQSVAQRLLELLEKDTELDELVRQSIVNALGEMKATFAVPSLLYLLKTTEDEDSNTQERIFQALGEIGDKSVFPDLMEMLNDENYIHGGCIFQALVELCDKSFVAPLLLQMLLDKTIHRHSKPSIALALRELKDVSLASSMLERLQDETIEWQIRWLLTESLEGLQESASVSLMEMLENPDLDKQVRVGIAATLGSWGVRTGIPYLCEAIADHTVPLHWELSWDQGSIIWFDYLWSRVTRVLKSLDNDLLISTVVETFKQKITDGKDEEGKEGKDAWDIIVAASACKPATISRQLLEMLHRQEWQSSQSNLLSSLSALTTKALVPELLGLLAAREMYNVSKPIWALMVNAIGEVADDCFTLRALLNIGSSLNSEEEEYLAEPIYSALYSVSGRAGVRVSADGQIEELKN</sequence>
<keyword evidence="2" id="KW-0605">Phycobilisome</keyword>
<dbReference type="PANTHER" id="PTHR46844">
    <property type="entry name" value="SLR5058 PROTEIN"/>
    <property type="match status" value="1"/>
</dbReference>
<protein>
    <submittedName>
        <fullName evidence="7">HEAT repeat domain-containing protein</fullName>
    </submittedName>
</protein>
<dbReference type="InterPro" id="IPR007111">
    <property type="entry name" value="NACHT_NTPase"/>
</dbReference>
<keyword evidence="5" id="KW-0732">Signal</keyword>
<dbReference type="SMART" id="SM00567">
    <property type="entry name" value="EZ_HEAT"/>
    <property type="match status" value="5"/>
</dbReference>
<feature type="transmembrane region" description="Helical" evidence="4">
    <location>
        <begin position="99"/>
        <end position="119"/>
    </location>
</feature>
<reference evidence="7 8" key="1">
    <citation type="submission" date="2022-04" db="EMBL/GenBank/DDBJ databases">
        <title>Positive selection, recombination, and allopatry shape intraspecific diversity of widespread and dominant cyanobacteria.</title>
        <authorList>
            <person name="Wei J."/>
            <person name="Shu W."/>
            <person name="Hu C."/>
        </authorList>
    </citation>
    <scope>NUCLEOTIDE SEQUENCE [LARGE SCALE GENOMIC DNA]</scope>
    <source>
        <strain evidence="7 8">GB2-A5</strain>
    </source>
</reference>
<evidence type="ECO:0000259" key="6">
    <source>
        <dbReference type="PROSITE" id="PS50837"/>
    </source>
</evidence>
<dbReference type="InterPro" id="IPR027417">
    <property type="entry name" value="P-loop_NTPase"/>
</dbReference>
<dbReference type="SUPFAM" id="SSF52540">
    <property type="entry name" value="P-loop containing nucleoside triphosphate hydrolases"/>
    <property type="match status" value="1"/>
</dbReference>